<evidence type="ECO:0000313" key="17">
    <source>
        <dbReference type="WBParaSite" id="maker-uti_cns_0005678-snap-gene-0.10-mRNA-1"/>
    </source>
</evidence>
<evidence type="ECO:0000256" key="3">
    <source>
        <dbReference type="ARBA" id="ARBA00008312"/>
    </source>
</evidence>
<evidence type="ECO:0000256" key="4">
    <source>
        <dbReference type="ARBA" id="ARBA00013219"/>
    </source>
</evidence>
<evidence type="ECO:0000256" key="1">
    <source>
        <dbReference type="ARBA" id="ARBA00001974"/>
    </source>
</evidence>
<keyword evidence="8 11" id="KW-0521">NADP</keyword>
<dbReference type="Proteomes" id="UP000095280">
    <property type="component" value="Unplaced"/>
</dbReference>
<proteinExistence type="inferred from homology"/>
<dbReference type="SUPFAM" id="SSF51971">
    <property type="entry name" value="Nucleotide-binding domain"/>
    <property type="match status" value="2"/>
</dbReference>
<evidence type="ECO:0000256" key="5">
    <source>
        <dbReference type="ARBA" id="ARBA00016287"/>
    </source>
</evidence>
<evidence type="ECO:0000256" key="13">
    <source>
        <dbReference type="PIRSR" id="PIRSR000362-2"/>
    </source>
</evidence>
<organism evidence="16 17">
    <name type="scientific">Macrostomum lignano</name>
    <dbReference type="NCBI Taxonomy" id="282301"/>
    <lineage>
        <taxon>Eukaryota</taxon>
        <taxon>Metazoa</taxon>
        <taxon>Spiralia</taxon>
        <taxon>Lophotrochozoa</taxon>
        <taxon>Platyhelminthes</taxon>
        <taxon>Rhabditophora</taxon>
        <taxon>Macrostomorpha</taxon>
        <taxon>Macrostomida</taxon>
        <taxon>Macrostomidae</taxon>
        <taxon>Macrostomum</taxon>
    </lineage>
</organism>
<dbReference type="AlphaFoldDB" id="A0A1I8HDF2"/>
<comment type="pathway">
    <text evidence="2">Steroid metabolism; cholesterol metabolism.</text>
</comment>
<comment type="subcellular location">
    <subcellularLocation>
        <location evidence="11">Mitochondrion</location>
    </subcellularLocation>
</comment>
<dbReference type="PANTHER" id="PTHR48467:SF1">
    <property type="entry name" value="GLUTAMATE SYNTHASE 1 [NADH], CHLOROPLASTIC-LIKE"/>
    <property type="match status" value="1"/>
</dbReference>
<comment type="catalytic activity">
    <reaction evidence="10 11">
        <text>2 reduced [adrenodoxin] + NADP(+) + H(+) = 2 oxidized [adrenodoxin] + NADPH</text>
        <dbReference type="Rhea" id="RHEA:42312"/>
        <dbReference type="Rhea" id="RHEA-COMP:9998"/>
        <dbReference type="Rhea" id="RHEA-COMP:9999"/>
        <dbReference type="ChEBI" id="CHEBI:15378"/>
        <dbReference type="ChEBI" id="CHEBI:33737"/>
        <dbReference type="ChEBI" id="CHEBI:33738"/>
        <dbReference type="ChEBI" id="CHEBI:57783"/>
        <dbReference type="ChEBI" id="CHEBI:58349"/>
        <dbReference type="EC" id="1.18.1.6"/>
    </reaction>
</comment>
<evidence type="ECO:0000256" key="2">
    <source>
        <dbReference type="ARBA" id="ARBA00004731"/>
    </source>
</evidence>
<keyword evidence="9 11" id="KW-0560">Oxidoreductase</keyword>
<dbReference type="UniPathway" id="UPA00296"/>
<dbReference type="InterPro" id="IPR055275">
    <property type="entry name" value="Ferredox_Rdtase"/>
</dbReference>
<dbReference type="InterPro" id="IPR021163">
    <property type="entry name" value="Ferredox_Rdtase_adrenod"/>
</dbReference>
<name>A0A1I8HDF2_9PLAT</name>
<comment type="similarity">
    <text evidence="3 11">Belongs to the ferredoxin--NADP reductase type 1 family.</text>
</comment>
<dbReference type="PRINTS" id="PR00419">
    <property type="entry name" value="ADXRDTASE"/>
</dbReference>
<feature type="binding site" evidence="13">
    <location>
        <begin position="180"/>
        <end position="183"/>
    </location>
    <ligand>
        <name>NADP(+)</name>
        <dbReference type="ChEBI" id="CHEBI:58349"/>
    </ligand>
</feature>
<keyword evidence="16" id="KW-1185">Reference proteome</keyword>
<dbReference type="WBParaSite" id="maker-uti_cns_0005678-snap-gene-0.10-mRNA-1">
    <property type="protein sequence ID" value="maker-uti_cns_0005678-snap-gene-0.10-mRNA-1"/>
    <property type="gene ID" value="maker-uti_cns_0005678-snap-gene-0.10"/>
</dbReference>
<feature type="binding site" evidence="12">
    <location>
        <position position="63"/>
    </location>
    <ligand>
        <name>FAD</name>
        <dbReference type="ChEBI" id="CHEBI:57692"/>
    </ligand>
</feature>
<evidence type="ECO:0000256" key="8">
    <source>
        <dbReference type="ARBA" id="ARBA00022857"/>
    </source>
</evidence>
<protein>
    <recommendedName>
        <fullName evidence="5 11">NADPH:adrenodoxin oxidoreductase, mitochondrial</fullName>
        <ecNumber evidence="4 11">1.18.1.6</ecNumber>
    </recommendedName>
</protein>
<dbReference type="PANTHER" id="PTHR48467">
    <property type="entry name" value="GLUTAMATE SYNTHASE 1 [NADH], CHLOROPLASTIC-LIKE"/>
    <property type="match status" value="1"/>
</dbReference>
<evidence type="ECO:0000256" key="12">
    <source>
        <dbReference type="PIRSR" id="PIRSR000362-1"/>
    </source>
</evidence>
<evidence type="ECO:0000256" key="10">
    <source>
        <dbReference type="ARBA" id="ARBA00048933"/>
    </source>
</evidence>
<keyword evidence="6 11" id="KW-0285">Flavoprotein</keyword>
<dbReference type="InterPro" id="IPR036188">
    <property type="entry name" value="FAD/NAD-bd_sf"/>
</dbReference>
<feature type="binding site" evidence="13">
    <location>
        <position position="401"/>
    </location>
    <ligand>
        <name>NADP(+)</name>
        <dbReference type="ChEBI" id="CHEBI:58349"/>
    </ligand>
</feature>
<evidence type="ECO:0000256" key="6">
    <source>
        <dbReference type="ARBA" id="ARBA00022630"/>
    </source>
</evidence>
<dbReference type="GO" id="GO:0005739">
    <property type="term" value="C:mitochondrion"/>
    <property type="evidence" value="ECO:0007669"/>
    <property type="project" value="UniProtKB-SubCell"/>
</dbReference>
<dbReference type="Pfam" id="PF07992">
    <property type="entry name" value="Pyr_redox_2"/>
    <property type="match status" value="1"/>
</dbReference>
<feature type="binding site" evidence="13">
    <location>
        <begin position="225"/>
        <end position="226"/>
    </location>
    <ligand>
        <name>NADP(+)</name>
        <dbReference type="ChEBI" id="CHEBI:58349"/>
    </ligand>
</feature>
<evidence type="ECO:0000256" key="7">
    <source>
        <dbReference type="ARBA" id="ARBA00022827"/>
    </source>
</evidence>
<evidence type="ECO:0000256" key="14">
    <source>
        <dbReference type="SAM" id="MobiDB-lite"/>
    </source>
</evidence>
<feature type="region of interest" description="Disordered" evidence="14">
    <location>
        <begin position="486"/>
        <end position="506"/>
    </location>
</feature>
<feature type="binding site" evidence="12">
    <location>
        <position position="394"/>
    </location>
    <ligand>
        <name>FAD</name>
        <dbReference type="ChEBI" id="CHEBI:57692"/>
    </ligand>
</feature>
<reference evidence="17" key="1">
    <citation type="submission" date="2016-11" db="UniProtKB">
        <authorList>
            <consortium name="WormBaseParasite"/>
        </authorList>
    </citation>
    <scope>IDENTIFICATION</scope>
</reference>
<feature type="binding site" evidence="12">
    <location>
        <position position="42"/>
    </location>
    <ligand>
        <name>FAD</name>
        <dbReference type="ChEBI" id="CHEBI:57692"/>
    </ligand>
</feature>
<dbReference type="GO" id="GO:0016491">
    <property type="term" value="F:oxidoreductase activity"/>
    <property type="evidence" value="ECO:0007669"/>
    <property type="project" value="UniProtKB-KW"/>
</dbReference>
<dbReference type="Gene3D" id="3.50.50.60">
    <property type="entry name" value="FAD/NAD(P)-binding domain"/>
    <property type="match status" value="1"/>
</dbReference>
<feature type="binding site" evidence="12">
    <location>
        <position position="107"/>
    </location>
    <ligand>
        <name>FAD</name>
        <dbReference type="ChEBI" id="CHEBI:57692"/>
    </ligand>
</feature>
<evidence type="ECO:0000259" key="15">
    <source>
        <dbReference type="Pfam" id="PF07992"/>
    </source>
</evidence>
<dbReference type="PIRSF" id="PIRSF000362">
    <property type="entry name" value="FNR"/>
    <property type="match status" value="1"/>
</dbReference>
<feature type="domain" description="FAD/NAD(P)-binding" evidence="15">
    <location>
        <begin position="33"/>
        <end position="194"/>
    </location>
</feature>
<keyword evidence="11" id="KW-0496">Mitochondrion</keyword>
<feature type="binding site" evidence="13">
    <location>
        <position position="237"/>
    </location>
    <ligand>
        <name>NADP(+)</name>
        <dbReference type="ChEBI" id="CHEBI:58349"/>
    </ligand>
</feature>
<keyword evidence="7 11" id="KW-0274">FAD</keyword>
<evidence type="ECO:0000256" key="11">
    <source>
        <dbReference type="PIRNR" id="PIRNR000362"/>
    </source>
</evidence>
<dbReference type="EC" id="1.18.1.6" evidence="4 11"/>
<evidence type="ECO:0000313" key="16">
    <source>
        <dbReference type="Proteomes" id="UP000095280"/>
    </source>
</evidence>
<evidence type="ECO:0000256" key="9">
    <source>
        <dbReference type="ARBA" id="ARBA00023002"/>
    </source>
</evidence>
<feature type="region of interest" description="Disordered" evidence="14">
    <location>
        <begin position="318"/>
        <end position="339"/>
    </location>
</feature>
<comment type="cofactor">
    <cofactor evidence="1 11 12">
        <name>FAD</name>
        <dbReference type="ChEBI" id="CHEBI:57692"/>
    </cofactor>
</comment>
<accession>A0A1I8HDF2</accession>
<dbReference type="Gene3D" id="3.40.50.720">
    <property type="entry name" value="NAD(P)-binding Rossmann-like Domain"/>
    <property type="match status" value="1"/>
</dbReference>
<sequence length="506" mass="54983">MWPFARQLFLSSCLSRSRLYSSAAQAKSSLPPTVAIVGSGPASFYVAQQLLKLHPSMQVDLLERLPVPFGLVRYGVAPDHPDVKNVITGFTKIARDPRLAFFGNVSVGTDVRLRHLMDAYTAVVLAYGASRAKRLGIPGEDSLDNVLSARDFVNWYNGFPGAENLKVDLAAAETAVIIGHGNVALDVARILLSSPDRLRRTDAPEAVLRRLAEESEVRRVRLVGRRGLLQAAFTTKEFRELARLDGVGVCLEGAPSAAQLSPELLAGLPRPRRRLTELVLKSAENPEVAAQSPRQLTLHFLLSPLEFLASSTSPKRVGSVQLKRNRHSPADSPTSDKVEGTDELVGLDCGLAVVSVGYENVALDPLIPMDSRTGVVANDNGKISGLDNAYCAGWLKTGPSGVLLSTMSDSFHTAQRMLEDLNSGRLPTESRTGRLALVKELRSRGVRYTTFADWEQIDAAEQRSGRSLGKPREKILSVDDFLRAASDSSELDDEDAPPVASQQRMQ</sequence>
<dbReference type="InterPro" id="IPR023753">
    <property type="entry name" value="FAD/NAD-binding_dom"/>
</dbReference>
<dbReference type="GO" id="GO:0008203">
    <property type="term" value="P:cholesterol metabolic process"/>
    <property type="evidence" value="ECO:0007669"/>
    <property type="project" value="UniProtKB-UniPathway"/>
</dbReference>
<feature type="binding site" evidence="12">
    <location>
        <position position="71"/>
    </location>
    <ligand>
        <name>FAD</name>
        <dbReference type="ChEBI" id="CHEBI:57692"/>
    </ligand>
</feature>